<reference evidence="2 3" key="1">
    <citation type="submission" date="2016-10" db="EMBL/GenBank/DDBJ databases">
        <authorList>
            <person name="de Groot N.N."/>
        </authorList>
    </citation>
    <scope>NUCLEOTIDE SEQUENCE [LARGE SCALE GENOMIC DNA]</scope>
    <source>
        <strain evidence="2 3">CGMCC 1.10457</strain>
    </source>
</reference>
<evidence type="ECO:0000313" key="3">
    <source>
        <dbReference type="Proteomes" id="UP000199062"/>
    </source>
</evidence>
<sequence length="99" mass="10030">MTQIKSTVDRAAMAVSGGLILLGVVVLGLVETLAGQPYGAAPLTNDAGEVIAMPLIAPNLRTGLVILGLVVLLLWGLYKLATPMAGGDTETTPAESTAD</sequence>
<proteinExistence type="predicted"/>
<organism evidence="2 3">
    <name type="scientific">Halomicrobium zhouii</name>
    <dbReference type="NCBI Taxonomy" id="767519"/>
    <lineage>
        <taxon>Archaea</taxon>
        <taxon>Methanobacteriati</taxon>
        <taxon>Methanobacteriota</taxon>
        <taxon>Stenosarchaea group</taxon>
        <taxon>Halobacteria</taxon>
        <taxon>Halobacteriales</taxon>
        <taxon>Haloarculaceae</taxon>
        <taxon>Halomicrobium</taxon>
    </lineage>
</organism>
<keyword evidence="1" id="KW-1133">Transmembrane helix</keyword>
<name>A0A1I6K769_9EURY</name>
<keyword evidence="3" id="KW-1185">Reference proteome</keyword>
<dbReference type="EMBL" id="FOZK01000001">
    <property type="protein sequence ID" value="SFR87057.1"/>
    <property type="molecule type" value="Genomic_DNA"/>
</dbReference>
<protein>
    <submittedName>
        <fullName evidence="2">Uncharacterized protein</fullName>
    </submittedName>
</protein>
<keyword evidence="1" id="KW-0812">Transmembrane</keyword>
<evidence type="ECO:0000256" key="1">
    <source>
        <dbReference type="SAM" id="Phobius"/>
    </source>
</evidence>
<accession>A0A1I6K769</accession>
<evidence type="ECO:0000313" key="2">
    <source>
        <dbReference type="EMBL" id="SFR87057.1"/>
    </source>
</evidence>
<gene>
    <name evidence="2" type="ORF">SAMN05216559_0302</name>
</gene>
<dbReference type="AlphaFoldDB" id="A0A1I6K769"/>
<keyword evidence="1" id="KW-0472">Membrane</keyword>
<feature type="transmembrane region" description="Helical" evidence="1">
    <location>
        <begin position="50"/>
        <end position="75"/>
    </location>
</feature>
<feature type="transmembrane region" description="Helical" evidence="1">
    <location>
        <begin position="12"/>
        <end position="30"/>
    </location>
</feature>
<dbReference type="Proteomes" id="UP000199062">
    <property type="component" value="Unassembled WGS sequence"/>
</dbReference>
<dbReference type="RefSeq" id="WP_089813222.1">
    <property type="nucleotide sequence ID" value="NZ_FOZK01000001.1"/>
</dbReference>